<dbReference type="OrthoDB" id="6351878at2759"/>
<comment type="caution">
    <text evidence="1">The sequence shown here is derived from an EMBL/GenBank/DDBJ whole genome shotgun (WGS) entry which is preliminary data.</text>
</comment>
<organism evidence="1 2">
    <name type="scientific">Portunus trituberculatus</name>
    <name type="common">Swimming crab</name>
    <name type="synonym">Neptunus trituberculatus</name>
    <dbReference type="NCBI Taxonomy" id="210409"/>
    <lineage>
        <taxon>Eukaryota</taxon>
        <taxon>Metazoa</taxon>
        <taxon>Ecdysozoa</taxon>
        <taxon>Arthropoda</taxon>
        <taxon>Crustacea</taxon>
        <taxon>Multicrustacea</taxon>
        <taxon>Malacostraca</taxon>
        <taxon>Eumalacostraca</taxon>
        <taxon>Eucarida</taxon>
        <taxon>Decapoda</taxon>
        <taxon>Pleocyemata</taxon>
        <taxon>Brachyura</taxon>
        <taxon>Eubrachyura</taxon>
        <taxon>Portunoidea</taxon>
        <taxon>Portunidae</taxon>
        <taxon>Portuninae</taxon>
        <taxon>Portunus</taxon>
    </lineage>
</organism>
<sequence>MNLIAQESESHECQDGQVFCKAMEACVQPCFTSYAETCSPNSPVSPVCPSGHVCCQKDASKTCTTPEDCQKSAGLHLPSPTCPDGYVFCLSVGGCVEGSCPDVSVGGRCEGNRVSGVLWYHLIGRHASLITGKNHINQYFSLPASETHRARLWGTCLCIYFY</sequence>
<dbReference type="Proteomes" id="UP000324222">
    <property type="component" value="Unassembled WGS sequence"/>
</dbReference>
<dbReference type="EMBL" id="VSRR010059094">
    <property type="protein sequence ID" value="MPC82192.1"/>
    <property type="molecule type" value="Genomic_DNA"/>
</dbReference>
<proteinExistence type="predicted"/>
<name>A0A5B7IE82_PORTR</name>
<keyword evidence="2" id="KW-1185">Reference proteome</keyword>
<reference evidence="1 2" key="1">
    <citation type="submission" date="2019-05" db="EMBL/GenBank/DDBJ databases">
        <title>Another draft genome of Portunus trituberculatus and its Hox gene families provides insights of decapod evolution.</title>
        <authorList>
            <person name="Jeong J.-H."/>
            <person name="Song I."/>
            <person name="Kim S."/>
            <person name="Choi T."/>
            <person name="Kim D."/>
            <person name="Ryu S."/>
            <person name="Kim W."/>
        </authorList>
    </citation>
    <scope>NUCLEOTIDE SEQUENCE [LARGE SCALE GENOMIC DNA]</scope>
    <source>
        <tissue evidence="1">Muscle</tissue>
    </source>
</reference>
<evidence type="ECO:0000313" key="2">
    <source>
        <dbReference type="Proteomes" id="UP000324222"/>
    </source>
</evidence>
<protein>
    <submittedName>
        <fullName evidence="1">Uncharacterized protein</fullName>
    </submittedName>
</protein>
<evidence type="ECO:0000313" key="1">
    <source>
        <dbReference type="EMBL" id="MPC82192.1"/>
    </source>
</evidence>
<dbReference type="AlphaFoldDB" id="A0A5B7IE82"/>
<gene>
    <name evidence="1" type="ORF">E2C01_076840</name>
</gene>
<accession>A0A5B7IE82</accession>